<dbReference type="AlphaFoldDB" id="A0A812VPE1"/>
<dbReference type="EMBL" id="CAJNJA010030677">
    <property type="protein sequence ID" value="CAE7647060.1"/>
    <property type="molecule type" value="Genomic_DNA"/>
</dbReference>
<dbReference type="OrthoDB" id="423037at2759"/>
<dbReference type="Gene3D" id="2.40.100.10">
    <property type="entry name" value="Cyclophilin-like"/>
    <property type="match status" value="1"/>
</dbReference>
<reference evidence="1" key="1">
    <citation type="submission" date="2021-02" db="EMBL/GenBank/DDBJ databases">
        <authorList>
            <person name="Dougan E. K."/>
            <person name="Rhodes N."/>
            <person name="Thang M."/>
            <person name="Chan C."/>
        </authorList>
    </citation>
    <scope>NUCLEOTIDE SEQUENCE</scope>
</reference>
<dbReference type="SUPFAM" id="SSF50891">
    <property type="entry name" value="Cyclophilin-like"/>
    <property type="match status" value="1"/>
</dbReference>
<dbReference type="Proteomes" id="UP000601435">
    <property type="component" value="Unassembled WGS sequence"/>
</dbReference>
<keyword evidence="2" id="KW-1185">Reference proteome</keyword>
<organism evidence="1 2">
    <name type="scientific">Symbiodinium necroappetens</name>
    <dbReference type="NCBI Taxonomy" id="1628268"/>
    <lineage>
        <taxon>Eukaryota</taxon>
        <taxon>Sar</taxon>
        <taxon>Alveolata</taxon>
        <taxon>Dinophyceae</taxon>
        <taxon>Suessiales</taxon>
        <taxon>Symbiodiniaceae</taxon>
        <taxon>Symbiodinium</taxon>
    </lineage>
</organism>
<feature type="non-terminal residue" evidence="1">
    <location>
        <position position="1"/>
    </location>
</feature>
<evidence type="ECO:0000313" key="2">
    <source>
        <dbReference type="Proteomes" id="UP000601435"/>
    </source>
</evidence>
<protein>
    <submittedName>
        <fullName evidence="1">Uncharacterized protein</fullName>
    </submittedName>
</protein>
<gene>
    <name evidence="1" type="ORF">SNEC2469_LOCUS18286</name>
</gene>
<dbReference type="InterPro" id="IPR029000">
    <property type="entry name" value="Cyclophilin-like_dom_sf"/>
</dbReference>
<name>A0A812VPE1_9DINO</name>
<evidence type="ECO:0000313" key="1">
    <source>
        <dbReference type="EMBL" id="CAE7647060.1"/>
    </source>
</evidence>
<comment type="caution">
    <text evidence="1">The sequence shown here is derived from an EMBL/GenBank/DDBJ whole genome shotgun (WGS) entry which is preliminary data.</text>
</comment>
<sequence>ADSWHNARLLRCAQAPAGDAFCFDTPPPPEFSISKLNWWRNVAIYRNDYVNETTRFVSQWGLVGRPAVNDAWTKWKTSNQTAPALRSNTRGRVAFAMNAVVCQAGPEDPCRDLRPNCTAEDYCALGFATEIFVNFANNSRLDPHGFAPFGEVEEGMDVVDDLARTLGHRYGEVQELCPPEPPAETYCVYRDGQRAGVNATKFQAEGNPYIRRDFREMFRLRIRSSRVHVEHRGYEETRATL</sequence>
<proteinExistence type="predicted"/>
<accession>A0A812VPE1</accession>